<comment type="subcellular location">
    <subcellularLocation>
        <location evidence="9">Cytoplasm</location>
    </subcellularLocation>
</comment>
<dbReference type="EC" id="3.6.4.-" evidence="9"/>
<keyword evidence="4 9" id="KW-0378">Hydrolase</keyword>
<dbReference type="SUPFAM" id="SSF52540">
    <property type="entry name" value="P-loop containing nucleoside triphosphate hydrolases"/>
    <property type="match status" value="1"/>
</dbReference>
<feature type="binding site" evidence="9">
    <location>
        <position position="33"/>
    </location>
    <ligand>
        <name>ATP</name>
        <dbReference type="ChEBI" id="CHEBI:30616"/>
    </ligand>
</feature>
<evidence type="ECO:0000256" key="2">
    <source>
        <dbReference type="ARBA" id="ARBA00022741"/>
    </source>
</evidence>
<comment type="caution">
    <text evidence="9">Lacks conserved residue(s) required for the propagation of feature annotation.</text>
</comment>
<feature type="region of interest" description="Small ATPAse domain (RuvB-S)" evidence="9">
    <location>
        <begin position="195"/>
        <end position="265"/>
    </location>
</feature>
<feature type="binding site" evidence="9">
    <location>
        <position position="79"/>
    </location>
    <ligand>
        <name>Mg(2+)</name>
        <dbReference type="ChEBI" id="CHEBI:18420"/>
    </ligand>
</feature>
<dbReference type="Pfam" id="PF17864">
    <property type="entry name" value="AAA_lid_4"/>
    <property type="match status" value="1"/>
</dbReference>
<dbReference type="GO" id="GO:0005524">
    <property type="term" value="F:ATP binding"/>
    <property type="evidence" value="ECO:0007669"/>
    <property type="project" value="UniProtKB-UniRule"/>
</dbReference>
<evidence type="ECO:0000256" key="1">
    <source>
        <dbReference type="ARBA" id="ARBA00022490"/>
    </source>
</evidence>
<feature type="binding site" evidence="9">
    <location>
        <position position="34"/>
    </location>
    <ligand>
        <name>ATP</name>
        <dbReference type="ChEBI" id="CHEBI:30616"/>
    </ligand>
</feature>
<dbReference type="InterPro" id="IPR008824">
    <property type="entry name" value="RuvB-like_N"/>
</dbReference>
<dbReference type="InterPro" id="IPR003593">
    <property type="entry name" value="AAA+_ATPase"/>
</dbReference>
<keyword evidence="8 9" id="KW-0234">DNA repair</keyword>
<gene>
    <name evidence="9 12" type="primary">ruvB</name>
    <name evidence="12" type="ORF">ENS41_04790</name>
</gene>
<dbReference type="SMART" id="SM00382">
    <property type="entry name" value="AAA"/>
    <property type="match status" value="1"/>
</dbReference>
<dbReference type="InterPro" id="IPR027417">
    <property type="entry name" value="P-loop_NTPase"/>
</dbReference>
<feature type="binding site" evidence="9">
    <location>
        <position position="184"/>
    </location>
    <ligand>
        <name>ATP</name>
        <dbReference type="ChEBI" id="CHEBI:30616"/>
    </ligand>
</feature>
<keyword evidence="12" id="KW-0347">Helicase</keyword>
<keyword evidence="3 9" id="KW-0227">DNA damage</keyword>
<dbReference type="Gene3D" id="1.10.8.60">
    <property type="match status" value="1"/>
</dbReference>
<feature type="region of interest" description="Large ATPase domain (RuvB-L)" evidence="9">
    <location>
        <begin position="14"/>
        <end position="194"/>
    </location>
</feature>
<evidence type="ECO:0000256" key="6">
    <source>
        <dbReference type="ARBA" id="ARBA00023125"/>
    </source>
</evidence>
<feature type="binding site" evidence="9">
    <location>
        <position position="194"/>
    </location>
    <ligand>
        <name>ATP</name>
        <dbReference type="ChEBI" id="CHEBI:30616"/>
    </ligand>
</feature>
<comment type="subunit">
    <text evidence="9">Homohexamer. Forms an RuvA(8)-RuvB(12)-Holliday junction (HJ) complex. HJ DNA is sandwiched between 2 RuvA tetramers; dsDNA enters through RuvA and exits via RuvB. An RuvB hexamer assembles on each DNA strand where it exits the tetramer. Each RuvB hexamer is contacted by two RuvA subunits (via domain III) on 2 adjacent RuvB subunits; this complex drives branch migration. In the full resolvosome a probable DNA-RuvA(4)-RuvB(12)-RuvC(2) complex forms which resolves the HJ.</text>
</comment>
<feature type="region of interest" description="Disordered" evidence="10">
    <location>
        <begin position="1"/>
        <end position="31"/>
    </location>
</feature>
<dbReference type="Pfam" id="PF05496">
    <property type="entry name" value="RuvB_N"/>
    <property type="match status" value="1"/>
</dbReference>
<dbReference type="NCBIfam" id="NF000868">
    <property type="entry name" value="PRK00080.1"/>
    <property type="match status" value="1"/>
</dbReference>
<feature type="compositionally biased region" description="Acidic residues" evidence="10">
    <location>
        <begin position="356"/>
        <end position="368"/>
    </location>
</feature>
<feature type="compositionally biased region" description="Polar residues" evidence="10">
    <location>
        <begin position="9"/>
        <end position="22"/>
    </location>
</feature>
<evidence type="ECO:0000313" key="12">
    <source>
        <dbReference type="EMBL" id="HGK28254.1"/>
    </source>
</evidence>
<evidence type="ECO:0000256" key="9">
    <source>
        <dbReference type="HAMAP-Rule" id="MF_00016"/>
    </source>
</evidence>
<evidence type="ECO:0000256" key="4">
    <source>
        <dbReference type="ARBA" id="ARBA00022801"/>
    </source>
</evidence>
<feature type="domain" description="AAA+ ATPase" evidence="11">
    <location>
        <begin position="64"/>
        <end position="195"/>
    </location>
</feature>
<feature type="region of interest" description="Head domain (RuvB-H)" evidence="9">
    <location>
        <begin position="268"/>
        <end position="368"/>
    </location>
</feature>
<dbReference type="GO" id="GO:0005737">
    <property type="term" value="C:cytoplasm"/>
    <property type="evidence" value="ECO:0007669"/>
    <property type="project" value="UniProtKB-SubCell"/>
</dbReference>
<dbReference type="InterPro" id="IPR004605">
    <property type="entry name" value="DNA_helicase_Holl-junc_RuvB"/>
</dbReference>
<dbReference type="InterPro" id="IPR036390">
    <property type="entry name" value="WH_DNA-bd_sf"/>
</dbReference>
<dbReference type="AlphaFoldDB" id="A0A7C4GA18"/>
<evidence type="ECO:0000256" key="10">
    <source>
        <dbReference type="SAM" id="MobiDB-lite"/>
    </source>
</evidence>
<dbReference type="GO" id="GO:0048476">
    <property type="term" value="C:Holliday junction resolvase complex"/>
    <property type="evidence" value="ECO:0007669"/>
    <property type="project" value="UniProtKB-UniRule"/>
</dbReference>
<dbReference type="InterPro" id="IPR041445">
    <property type="entry name" value="AAA_lid_4"/>
</dbReference>
<evidence type="ECO:0000256" key="7">
    <source>
        <dbReference type="ARBA" id="ARBA00023172"/>
    </source>
</evidence>
<protein>
    <recommendedName>
        <fullName evidence="9">Holliday junction branch migration complex subunit RuvB</fullName>
        <ecNumber evidence="9">3.6.4.-</ecNumber>
    </recommendedName>
</protein>
<keyword evidence="2 9" id="KW-0547">Nucleotide-binding</keyword>
<feature type="region of interest" description="Disordered" evidence="10">
    <location>
        <begin position="345"/>
        <end position="368"/>
    </location>
</feature>
<dbReference type="SUPFAM" id="SSF46785">
    <property type="entry name" value="Winged helix' DNA-binding domain"/>
    <property type="match status" value="1"/>
</dbReference>
<feature type="binding site" evidence="9">
    <location>
        <position position="75"/>
    </location>
    <ligand>
        <name>ATP</name>
        <dbReference type="ChEBI" id="CHEBI:30616"/>
    </ligand>
</feature>
<organism evidence="12">
    <name type="scientific">candidate division WOR-3 bacterium</name>
    <dbReference type="NCBI Taxonomy" id="2052148"/>
    <lineage>
        <taxon>Bacteria</taxon>
        <taxon>Bacteria division WOR-3</taxon>
    </lineage>
</organism>
<comment type="function">
    <text evidence="9">The RuvA-RuvB-RuvC complex processes Holliday junction (HJ) DNA during genetic recombination and DNA repair, while the RuvA-RuvB complex plays an important role in the rescue of blocked DNA replication forks via replication fork reversal (RFR). RuvA specifically binds to HJ cruciform DNA, conferring on it an open structure. The RuvB hexamer acts as an ATP-dependent pump, pulling dsDNA into and through the RuvAB complex. RuvB forms 2 homohexamers on either side of HJ DNA bound by 1 or 2 RuvA tetramers; 4 subunits per hexamer contact DNA at a time. Coordinated motions by a converter formed by DNA-disengaged RuvB subunits stimulates ATP hydrolysis and nucleotide exchange. Immobilization of the converter enables RuvB to convert the ATP-contained energy into a lever motion, pulling 2 nucleotides of DNA out of the RuvA tetramer per ATP hydrolyzed, thus driving DNA branch migration. The RuvB motors rotate together with the DNA substrate, which together with the progressing nucleotide cycle form the mechanistic basis for DNA recombination by continuous HJ branch migration. Branch migration allows RuvC to scan DNA until it finds its consensus sequence, where it cleaves and resolves cruciform DNA.</text>
</comment>
<name>A0A7C4GA18_UNCW3</name>
<dbReference type="GO" id="GO:0006310">
    <property type="term" value="P:DNA recombination"/>
    <property type="evidence" value="ECO:0007669"/>
    <property type="project" value="UniProtKB-UniRule"/>
</dbReference>
<dbReference type="EMBL" id="DSUT01000097">
    <property type="protein sequence ID" value="HGK28254.1"/>
    <property type="molecule type" value="Genomic_DNA"/>
</dbReference>
<feature type="binding site" evidence="9">
    <location>
        <position position="80"/>
    </location>
    <ligand>
        <name>ATP</name>
        <dbReference type="ChEBI" id="CHEBI:30616"/>
    </ligand>
</feature>
<keyword evidence="1 9" id="KW-0963">Cytoplasm</keyword>
<dbReference type="NCBIfam" id="TIGR00635">
    <property type="entry name" value="ruvB"/>
    <property type="match status" value="1"/>
</dbReference>
<dbReference type="Gene3D" id="3.40.50.300">
    <property type="entry name" value="P-loop containing nucleotide triphosphate hydrolases"/>
    <property type="match status" value="1"/>
</dbReference>
<dbReference type="PANTHER" id="PTHR42848">
    <property type="match status" value="1"/>
</dbReference>
<proteinExistence type="inferred from homology"/>
<sequence length="368" mass="40327">MPDAASAVTVATKNERLSSPQRQKGEEQLDEQIRPRRLADFIGQSRTKENLRVFIEAAKMRKEALEHVLLFGPPGLGKTTLAYILANEMGTGIRCSSGPVLERPADLAGVLTGLGPGDVFFIDEIHRTNKAVEEYLYPALEEFSLDVLLDRGPGARSERIALSEFTLVGATTRSGLLTAPLRSRFGITLRLDYYPAGELKAIVERTARIIGVEIDDDGAQEIACRSRGTPRIANRLLRRVRDFAQVQGKEKVDKGIVQYALAQLDVDSAGLDEMDKKILLTVIDKFSGGPVGLSSLAVAVGEDAGTIEEVFEPFLVQEGFMQRTPRGRVATPLAYRHFSRRRAQSAQTQLGFGADSAEEQAENEKEDA</sequence>
<dbReference type="GO" id="GO:0006281">
    <property type="term" value="P:DNA repair"/>
    <property type="evidence" value="ECO:0007669"/>
    <property type="project" value="UniProtKB-UniRule"/>
</dbReference>
<keyword evidence="7 9" id="KW-0233">DNA recombination</keyword>
<comment type="caution">
    <text evidence="12">The sequence shown here is derived from an EMBL/GenBank/DDBJ whole genome shotgun (WGS) entry which is preliminary data.</text>
</comment>
<feature type="binding site" evidence="9">
    <location>
        <position position="231"/>
    </location>
    <ligand>
        <name>ATP</name>
        <dbReference type="ChEBI" id="CHEBI:30616"/>
    </ligand>
</feature>
<dbReference type="GO" id="GO:0009378">
    <property type="term" value="F:four-way junction helicase activity"/>
    <property type="evidence" value="ECO:0007669"/>
    <property type="project" value="InterPro"/>
</dbReference>
<keyword evidence="5 9" id="KW-0067">ATP-binding</keyword>
<feature type="binding site" evidence="9">
    <location>
        <position position="79"/>
    </location>
    <ligand>
        <name>ATP</name>
        <dbReference type="ChEBI" id="CHEBI:30616"/>
    </ligand>
</feature>
<comment type="catalytic activity">
    <reaction evidence="9">
        <text>ATP + H2O = ADP + phosphate + H(+)</text>
        <dbReference type="Rhea" id="RHEA:13065"/>
        <dbReference type="ChEBI" id="CHEBI:15377"/>
        <dbReference type="ChEBI" id="CHEBI:15378"/>
        <dbReference type="ChEBI" id="CHEBI:30616"/>
        <dbReference type="ChEBI" id="CHEBI:43474"/>
        <dbReference type="ChEBI" id="CHEBI:456216"/>
    </reaction>
</comment>
<dbReference type="PANTHER" id="PTHR42848:SF1">
    <property type="entry name" value="HOLLIDAY JUNCTION BRANCH MIGRATION COMPLEX SUBUNIT RUVB"/>
    <property type="match status" value="1"/>
</dbReference>
<evidence type="ECO:0000256" key="5">
    <source>
        <dbReference type="ARBA" id="ARBA00022840"/>
    </source>
</evidence>
<evidence type="ECO:0000259" key="11">
    <source>
        <dbReference type="SMART" id="SM00382"/>
    </source>
</evidence>
<feature type="binding site" evidence="9">
    <location>
        <position position="323"/>
    </location>
    <ligand>
        <name>DNA</name>
        <dbReference type="ChEBI" id="CHEBI:16991"/>
    </ligand>
</feature>
<accession>A0A7C4GA18</accession>
<evidence type="ECO:0000256" key="3">
    <source>
        <dbReference type="ARBA" id="ARBA00022763"/>
    </source>
</evidence>
<dbReference type="HAMAP" id="MF_00016">
    <property type="entry name" value="DNA_HJ_migration_RuvB"/>
    <property type="match status" value="1"/>
</dbReference>
<keyword evidence="6 9" id="KW-0238">DNA-binding</keyword>
<dbReference type="Gene3D" id="1.10.10.10">
    <property type="entry name" value="Winged helix-like DNA-binding domain superfamily/Winged helix DNA-binding domain"/>
    <property type="match status" value="1"/>
</dbReference>
<dbReference type="CDD" id="cd00009">
    <property type="entry name" value="AAA"/>
    <property type="match status" value="1"/>
</dbReference>
<feature type="binding site" evidence="9">
    <location>
        <position position="78"/>
    </location>
    <ligand>
        <name>ATP</name>
        <dbReference type="ChEBI" id="CHEBI:30616"/>
    </ligand>
</feature>
<dbReference type="GO" id="GO:0016787">
    <property type="term" value="F:hydrolase activity"/>
    <property type="evidence" value="ECO:0007669"/>
    <property type="project" value="UniProtKB-KW"/>
</dbReference>
<dbReference type="InterPro" id="IPR036388">
    <property type="entry name" value="WH-like_DNA-bd_sf"/>
</dbReference>
<dbReference type="Pfam" id="PF05491">
    <property type="entry name" value="WHD_RuvB"/>
    <property type="match status" value="1"/>
</dbReference>
<comment type="domain">
    <text evidence="9">Has 3 domains, the large (RuvB-L) and small ATPase (RuvB-S) domains and the C-terminal head (RuvB-H) domain. The head domain binds DNA, while the ATPase domains jointly bind ATP, ADP or are empty depending on the state of the subunit in the translocation cycle. During a single DNA translocation step the structure of each domain remains the same, but their relative positions change.</text>
</comment>
<evidence type="ECO:0000256" key="8">
    <source>
        <dbReference type="ARBA" id="ARBA00023204"/>
    </source>
</evidence>
<dbReference type="GO" id="GO:0000400">
    <property type="term" value="F:four-way junction DNA binding"/>
    <property type="evidence" value="ECO:0007669"/>
    <property type="project" value="UniProtKB-UniRule"/>
</dbReference>
<reference evidence="12" key="1">
    <citation type="journal article" date="2020" name="mSystems">
        <title>Genome- and Community-Level Interaction Insights into Carbon Utilization and Element Cycling Functions of Hydrothermarchaeota in Hydrothermal Sediment.</title>
        <authorList>
            <person name="Zhou Z."/>
            <person name="Liu Y."/>
            <person name="Xu W."/>
            <person name="Pan J."/>
            <person name="Luo Z.H."/>
            <person name="Li M."/>
        </authorList>
    </citation>
    <scope>NUCLEOTIDE SEQUENCE [LARGE SCALE GENOMIC DNA]</scope>
    <source>
        <strain evidence="12">SpSt-488</strain>
    </source>
</reference>
<comment type="similarity">
    <text evidence="9">Belongs to the RuvB family.</text>
</comment>
<feature type="binding site" evidence="9">
    <location>
        <position position="328"/>
    </location>
    <ligand>
        <name>DNA</name>
        <dbReference type="ChEBI" id="CHEBI:16991"/>
    </ligand>
</feature>
<dbReference type="InterPro" id="IPR008823">
    <property type="entry name" value="RuvB_wg_C"/>
</dbReference>